<dbReference type="PANTHER" id="PTHR30381">
    <property type="entry name" value="FLAGELLAR P-RING PERIPLASMIC PROTEIN FLGI"/>
    <property type="match status" value="1"/>
</dbReference>
<evidence type="ECO:0000256" key="1">
    <source>
        <dbReference type="ARBA" id="ARBA00002591"/>
    </source>
</evidence>
<name>A0A0B5FTR7_9BACT</name>
<keyword evidence="6" id="KW-0966">Cell projection</keyword>
<accession>A0A0B5FTR7</accession>
<feature type="chain" id="PRO_5008984870" description="Flagellar P-ring protein" evidence="5">
    <location>
        <begin position="29"/>
        <end position="371"/>
    </location>
</feature>
<proteinExistence type="inferred from homology"/>
<evidence type="ECO:0000256" key="4">
    <source>
        <dbReference type="ARBA" id="ARBA00023143"/>
    </source>
</evidence>
<organism evidence="6 7">
    <name type="scientific">Geoalkalibacter subterraneus</name>
    <dbReference type="NCBI Taxonomy" id="483547"/>
    <lineage>
        <taxon>Bacteria</taxon>
        <taxon>Pseudomonadati</taxon>
        <taxon>Thermodesulfobacteriota</taxon>
        <taxon>Desulfuromonadia</taxon>
        <taxon>Desulfuromonadales</taxon>
        <taxon>Geoalkalibacteraceae</taxon>
        <taxon>Geoalkalibacter</taxon>
    </lineage>
</organism>
<evidence type="ECO:0000256" key="2">
    <source>
        <dbReference type="ARBA" id="ARBA00004117"/>
    </source>
</evidence>
<evidence type="ECO:0000256" key="5">
    <source>
        <dbReference type="HAMAP-Rule" id="MF_00416"/>
    </source>
</evidence>
<dbReference type="EMBL" id="CP010311">
    <property type="protein sequence ID" value="AJF07575.1"/>
    <property type="molecule type" value="Genomic_DNA"/>
</dbReference>
<dbReference type="HAMAP" id="MF_00416">
    <property type="entry name" value="FlgI"/>
    <property type="match status" value="1"/>
</dbReference>
<dbReference type="PRINTS" id="PR01010">
    <property type="entry name" value="FLGPRINGFLGI"/>
</dbReference>
<dbReference type="STRING" id="483547.GSUB_14875"/>
<keyword evidence="7" id="KW-1185">Reference proteome</keyword>
<dbReference type="Pfam" id="PF02119">
    <property type="entry name" value="FlgI"/>
    <property type="match status" value="1"/>
</dbReference>
<dbReference type="Proteomes" id="UP000035036">
    <property type="component" value="Chromosome"/>
</dbReference>
<comment type="subunit">
    <text evidence="5">The basal body constitutes a major portion of the flagellar organelle and consists of four rings (L,P,S, and M) mounted on a central rod.</text>
</comment>
<dbReference type="GO" id="GO:0009428">
    <property type="term" value="C:bacterial-type flagellum basal body, distal rod, P ring"/>
    <property type="evidence" value="ECO:0007669"/>
    <property type="project" value="InterPro"/>
</dbReference>
<reference evidence="6 7" key="1">
    <citation type="journal article" date="2015" name="Genome Announc.">
        <title>Genomes of Geoalkalibacter ferrihydriticus Z-0531T and Geoalkalibacter subterraneus Red1T, Two Haloalkaliphilic Metal-Reducing Deltaproteobacteria.</title>
        <authorList>
            <person name="Badalamenti J.P."/>
            <person name="Krajmalnik-Brown R."/>
            <person name="Torres C.I."/>
            <person name="Bond D.R."/>
        </authorList>
    </citation>
    <scope>NUCLEOTIDE SEQUENCE [LARGE SCALE GENOMIC DNA]</scope>
    <source>
        <strain evidence="6 7">Red1</strain>
    </source>
</reference>
<dbReference type="GO" id="GO:0071973">
    <property type="term" value="P:bacterial-type flagellum-dependent cell motility"/>
    <property type="evidence" value="ECO:0007669"/>
    <property type="project" value="InterPro"/>
</dbReference>
<keyword evidence="6" id="KW-0282">Flagellum</keyword>
<keyword evidence="3 5" id="KW-0732">Signal</keyword>
<keyword evidence="6" id="KW-0969">Cilium</keyword>
<evidence type="ECO:0000256" key="3">
    <source>
        <dbReference type="ARBA" id="ARBA00022729"/>
    </source>
</evidence>
<dbReference type="PANTHER" id="PTHR30381:SF0">
    <property type="entry name" value="FLAGELLAR P-RING PROTEIN"/>
    <property type="match status" value="1"/>
</dbReference>
<dbReference type="GO" id="GO:0005198">
    <property type="term" value="F:structural molecule activity"/>
    <property type="evidence" value="ECO:0007669"/>
    <property type="project" value="InterPro"/>
</dbReference>
<comment type="subcellular location">
    <subcellularLocation>
        <location evidence="2 5">Bacterial flagellum basal body</location>
    </subcellularLocation>
</comment>
<dbReference type="HOGENOM" id="CLU_045235_1_0_7"/>
<sequence precursor="true">MENTKHKIFKPLMILVALVILFATSAQAARIKDIAKIEGVRNNQLVGYGLVVGLNGSGDSQSTEFTIQSLANMLERLGVAVEPGQIKVDNVAAVMVTAELPPFAKAGTGIDALVSSIGDADSLVGGTLLMTPLKGPDGQVYAVAQGPVVVGAIAFGGKAATVQKNHPTAGRVPDGALVEREVQFDFGVGNQLTYRIQQADFTTISRISRVVNERFGGDIARSVDGSSLQVSIPEFYHDHKIDFIAALEELEVRPDTVARIVINEKTGTIVMGEDVRIATVAVSHGNLNLVISESARVSQPNPLAEGDTVVVPETEIEVTEEIGNLVVVDRGVSIGEIARGLNAIGATPRDLIAIFQAIKASGALHAELVIL</sequence>
<gene>
    <name evidence="5 6" type="primary">flgI</name>
    <name evidence="6" type="ORF">GSUB_14875</name>
</gene>
<dbReference type="GO" id="GO:0030288">
    <property type="term" value="C:outer membrane-bounded periplasmic space"/>
    <property type="evidence" value="ECO:0007669"/>
    <property type="project" value="InterPro"/>
</dbReference>
<evidence type="ECO:0000313" key="6">
    <source>
        <dbReference type="EMBL" id="AJF07575.1"/>
    </source>
</evidence>
<dbReference type="NCBIfam" id="NF003676">
    <property type="entry name" value="PRK05303.1"/>
    <property type="match status" value="1"/>
</dbReference>
<comment type="function">
    <text evidence="1 5">Assembles around the rod to form the L-ring and probably protects the motor/basal body from shearing forces during rotation.</text>
</comment>
<comment type="similarity">
    <text evidence="5">Belongs to the FlgI family.</text>
</comment>
<dbReference type="AlphaFoldDB" id="A0A0B5FTR7"/>
<dbReference type="InterPro" id="IPR001782">
    <property type="entry name" value="Flag_FlgI"/>
</dbReference>
<dbReference type="KEGG" id="gsb:GSUB_14875"/>
<evidence type="ECO:0000313" key="7">
    <source>
        <dbReference type="Proteomes" id="UP000035036"/>
    </source>
</evidence>
<keyword evidence="4 5" id="KW-0975">Bacterial flagellum</keyword>
<protein>
    <recommendedName>
        <fullName evidence="5">Flagellar P-ring protein</fullName>
    </recommendedName>
    <alternativeName>
        <fullName evidence="5">Basal body P-ring protein</fullName>
    </alternativeName>
</protein>
<feature type="signal peptide" evidence="5">
    <location>
        <begin position="1"/>
        <end position="28"/>
    </location>
</feature>